<keyword evidence="2" id="KW-1185">Reference proteome</keyword>
<reference evidence="1" key="1">
    <citation type="submission" date="2020-05" db="EMBL/GenBank/DDBJ databases">
        <title>WGS assembly of Panicum virgatum.</title>
        <authorList>
            <person name="Lovell J.T."/>
            <person name="Jenkins J."/>
            <person name="Shu S."/>
            <person name="Juenger T.E."/>
            <person name="Schmutz J."/>
        </authorList>
    </citation>
    <scope>NUCLEOTIDE SEQUENCE</scope>
    <source>
        <strain evidence="1">AP13</strain>
    </source>
</reference>
<dbReference type="Proteomes" id="UP000823388">
    <property type="component" value="Chromosome 1N"/>
</dbReference>
<sequence>MVSHVPRGTFSEGSWIGDMQQAYDKSVIISEILDPRTKNLLPMSRIIDYVLSNSWVWHWQWLQKIGR</sequence>
<dbReference type="AlphaFoldDB" id="A0A8T0X2M3"/>
<accession>A0A8T0X2M3</accession>
<evidence type="ECO:0000313" key="2">
    <source>
        <dbReference type="Proteomes" id="UP000823388"/>
    </source>
</evidence>
<dbReference type="EMBL" id="CM029038">
    <property type="protein sequence ID" value="KAG2649779.1"/>
    <property type="molecule type" value="Genomic_DNA"/>
</dbReference>
<evidence type="ECO:0000313" key="1">
    <source>
        <dbReference type="EMBL" id="KAG2649779.1"/>
    </source>
</evidence>
<name>A0A8T0X2M3_PANVG</name>
<comment type="caution">
    <text evidence="1">The sequence shown here is derived from an EMBL/GenBank/DDBJ whole genome shotgun (WGS) entry which is preliminary data.</text>
</comment>
<protein>
    <submittedName>
        <fullName evidence="1">Uncharacterized protein</fullName>
    </submittedName>
</protein>
<proteinExistence type="predicted"/>
<organism evidence="1 2">
    <name type="scientific">Panicum virgatum</name>
    <name type="common">Blackwell switchgrass</name>
    <dbReference type="NCBI Taxonomy" id="38727"/>
    <lineage>
        <taxon>Eukaryota</taxon>
        <taxon>Viridiplantae</taxon>
        <taxon>Streptophyta</taxon>
        <taxon>Embryophyta</taxon>
        <taxon>Tracheophyta</taxon>
        <taxon>Spermatophyta</taxon>
        <taxon>Magnoliopsida</taxon>
        <taxon>Liliopsida</taxon>
        <taxon>Poales</taxon>
        <taxon>Poaceae</taxon>
        <taxon>PACMAD clade</taxon>
        <taxon>Panicoideae</taxon>
        <taxon>Panicodae</taxon>
        <taxon>Paniceae</taxon>
        <taxon>Panicinae</taxon>
        <taxon>Panicum</taxon>
        <taxon>Panicum sect. Hiantes</taxon>
    </lineage>
</organism>
<gene>
    <name evidence="1" type="ORF">PVAP13_1NG419933</name>
</gene>